<keyword evidence="3" id="KW-1185">Reference proteome</keyword>
<dbReference type="OrthoDB" id="7069182at2"/>
<evidence type="ECO:0000256" key="1">
    <source>
        <dbReference type="SAM" id="SignalP"/>
    </source>
</evidence>
<evidence type="ECO:0000313" key="2">
    <source>
        <dbReference type="EMBL" id="ARU55598.1"/>
    </source>
</evidence>
<evidence type="ECO:0000313" key="3">
    <source>
        <dbReference type="Proteomes" id="UP000196027"/>
    </source>
</evidence>
<dbReference type="RefSeq" id="WP_087460683.1">
    <property type="nucleotide sequence ID" value="NZ_CP021425.1"/>
</dbReference>
<protein>
    <recommendedName>
        <fullName evidence="4">DUF4440 domain-containing protein</fullName>
    </recommendedName>
</protein>
<feature type="signal peptide" evidence="1">
    <location>
        <begin position="1"/>
        <end position="25"/>
    </location>
</feature>
<name>A0A1Y0I532_9GAMM</name>
<sequence>MKRQIKLIIAYVFVLFSAWSTTSCGQVQESNNSGSSSSKENYQVQNFDISETPKTTSKEITFEQFYHQFSTAINTNNWLALADLTKFPFIFRGQLDFEGEVTVDNTEFMKLMPSFLELETFISLEDESFSTTYRVLAVTPMDEANDIEANQAHIHDFVFKKENGHWQFVQIYTDLSNLDLIKE</sequence>
<dbReference type="AlphaFoldDB" id="A0A1Y0I532"/>
<reference evidence="2 3" key="1">
    <citation type="submission" date="2017-05" db="EMBL/GenBank/DDBJ databases">
        <title>Genomic insights into alkan degradation activity of Oleiphilus messinensis.</title>
        <authorList>
            <person name="Kozyavkin S.A."/>
            <person name="Slesarev A.I."/>
            <person name="Golyshin P.N."/>
            <person name="Korzhenkov A."/>
            <person name="Golyshina O.N."/>
            <person name="Toshchakov S.V."/>
        </authorList>
    </citation>
    <scope>NUCLEOTIDE SEQUENCE [LARGE SCALE GENOMIC DNA]</scope>
    <source>
        <strain evidence="2 3">ME102</strain>
    </source>
</reference>
<evidence type="ECO:0008006" key="4">
    <source>
        <dbReference type="Google" id="ProtNLM"/>
    </source>
</evidence>
<proteinExistence type="predicted"/>
<keyword evidence="1" id="KW-0732">Signal</keyword>
<dbReference type="PROSITE" id="PS51257">
    <property type="entry name" value="PROKAR_LIPOPROTEIN"/>
    <property type="match status" value="1"/>
</dbReference>
<dbReference type="KEGG" id="ome:OLMES_1523"/>
<gene>
    <name evidence="2" type="ORF">OLMES_1523</name>
</gene>
<dbReference type="Proteomes" id="UP000196027">
    <property type="component" value="Chromosome"/>
</dbReference>
<dbReference type="EMBL" id="CP021425">
    <property type="protein sequence ID" value="ARU55598.1"/>
    <property type="molecule type" value="Genomic_DNA"/>
</dbReference>
<organism evidence="2 3">
    <name type="scientific">Oleiphilus messinensis</name>
    <dbReference type="NCBI Taxonomy" id="141451"/>
    <lineage>
        <taxon>Bacteria</taxon>
        <taxon>Pseudomonadati</taxon>
        <taxon>Pseudomonadota</taxon>
        <taxon>Gammaproteobacteria</taxon>
        <taxon>Oceanospirillales</taxon>
        <taxon>Oleiphilaceae</taxon>
        <taxon>Oleiphilus</taxon>
    </lineage>
</organism>
<feature type="chain" id="PRO_5012914480" description="DUF4440 domain-containing protein" evidence="1">
    <location>
        <begin position="26"/>
        <end position="183"/>
    </location>
</feature>
<accession>A0A1Y0I532</accession>